<evidence type="ECO:0000256" key="1">
    <source>
        <dbReference type="SAM" id="SignalP"/>
    </source>
</evidence>
<dbReference type="AlphaFoldDB" id="A0A6G0MAG5"/>
<organism evidence="2 3">
    <name type="scientific">Phytophthora fragariae</name>
    <dbReference type="NCBI Taxonomy" id="53985"/>
    <lineage>
        <taxon>Eukaryota</taxon>
        <taxon>Sar</taxon>
        <taxon>Stramenopiles</taxon>
        <taxon>Oomycota</taxon>
        <taxon>Peronosporomycetes</taxon>
        <taxon>Peronosporales</taxon>
        <taxon>Peronosporaceae</taxon>
        <taxon>Phytophthora</taxon>
    </lineage>
</organism>
<accession>A0A6G0MAG5</accession>
<comment type="caution">
    <text evidence="2">The sequence shown here is derived from an EMBL/GenBank/DDBJ whole genome shotgun (WGS) entry which is preliminary data.</text>
</comment>
<feature type="signal peptide" evidence="1">
    <location>
        <begin position="1"/>
        <end position="29"/>
    </location>
</feature>
<evidence type="ECO:0008006" key="4">
    <source>
        <dbReference type="Google" id="ProtNLM"/>
    </source>
</evidence>
<dbReference type="Proteomes" id="UP000476176">
    <property type="component" value="Unassembled WGS sequence"/>
</dbReference>
<proteinExistence type="predicted"/>
<evidence type="ECO:0000313" key="3">
    <source>
        <dbReference type="Proteomes" id="UP000476176"/>
    </source>
</evidence>
<keyword evidence="1" id="KW-0732">Signal</keyword>
<sequence>MLVVLLSPMPAAAMLIVLLSLCHPPPCSSCCSRCAGRRHSRHAALAVPATATLAVPLWPGSPECYPTVAHAAAMLTISPCCCRPCRPPPCSSCCSRCPRYCYARRDAVTRLIGMLLDVRNSPPTPCSLFICRLRRHYACRSYARRAAVAAPGAAMLTVKFSGELRCLADLEFQRLTM</sequence>
<feature type="chain" id="PRO_5026334639" description="Secreted protein" evidence="1">
    <location>
        <begin position="30"/>
        <end position="177"/>
    </location>
</feature>
<reference evidence="2 3" key="1">
    <citation type="submission" date="2018-09" db="EMBL/GenBank/DDBJ databases">
        <title>Genomic investigation of the strawberry pathogen Phytophthora fragariae indicates pathogenicity is determined by transcriptional variation in three key races.</title>
        <authorList>
            <person name="Adams T.M."/>
            <person name="Armitage A.D."/>
            <person name="Sobczyk M.K."/>
            <person name="Bates H.J."/>
            <person name="Dunwell J.M."/>
            <person name="Nellist C.F."/>
            <person name="Harrison R.J."/>
        </authorList>
    </citation>
    <scope>NUCLEOTIDE SEQUENCE [LARGE SCALE GENOMIC DNA]</scope>
    <source>
        <strain evidence="2 3">BC-23</strain>
    </source>
</reference>
<dbReference type="EMBL" id="QXGC01007577">
    <property type="protein sequence ID" value="KAE9160143.1"/>
    <property type="molecule type" value="Genomic_DNA"/>
</dbReference>
<evidence type="ECO:0000313" key="2">
    <source>
        <dbReference type="EMBL" id="KAE9160143.1"/>
    </source>
</evidence>
<name>A0A6G0MAG5_9STRA</name>
<gene>
    <name evidence="2" type="ORF">PF004_g31283</name>
</gene>
<protein>
    <recommendedName>
        <fullName evidence="4">Secreted protein</fullName>
    </recommendedName>
</protein>